<dbReference type="EMBL" id="BKCJ010010949">
    <property type="protein sequence ID" value="GEU93894.1"/>
    <property type="molecule type" value="Genomic_DNA"/>
</dbReference>
<dbReference type="Pfam" id="PF07727">
    <property type="entry name" value="RVT_2"/>
    <property type="match status" value="1"/>
</dbReference>
<dbReference type="InterPro" id="IPR054722">
    <property type="entry name" value="PolX-like_BBD"/>
</dbReference>
<feature type="compositionally biased region" description="Polar residues" evidence="1">
    <location>
        <begin position="277"/>
        <end position="289"/>
    </location>
</feature>
<feature type="region of interest" description="Disordered" evidence="1">
    <location>
        <begin position="260"/>
        <end position="293"/>
    </location>
</feature>
<feature type="domain" description="Retrovirus-related Pol polyprotein from transposon TNT 1-94-like beta-barrel" evidence="4">
    <location>
        <begin position="337"/>
        <end position="409"/>
    </location>
</feature>
<dbReference type="InterPro" id="IPR025724">
    <property type="entry name" value="GAG-pre-integrase_dom"/>
</dbReference>
<evidence type="ECO:0000259" key="4">
    <source>
        <dbReference type="Pfam" id="PF22936"/>
    </source>
</evidence>
<feature type="domain" description="GAG-pre-integrase" evidence="3">
    <location>
        <begin position="444"/>
        <end position="502"/>
    </location>
</feature>
<dbReference type="Pfam" id="PF13976">
    <property type="entry name" value="gag_pre-integrs"/>
    <property type="match status" value="1"/>
</dbReference>
<evidence type="ECO:0000259" key="3">
    <source>
        <dbReference type="Pfam" id="PF13976"/>
    </source>
</evidence>
<proteinExistence type="predicted"/>
<dbReference type="AlphaFoldDB" id="A0A6L2PBH1"/>
<gene>
    <name evidence="5" type="ORF">Tci_065872</name>
</gene>
<organism evidence="5">
    <name type="scientific">Tanacetum cinerariifolium</name>
    <name type="common">Dalmatian daisy</name>
    <name type="synonym">Chrysanthemum cinerariifolium</name>
    <dbReference type="NCBI Taxonomy" id="118510"/>
    <lineage>
        <taxon>Eukaryota</taxon>
        <taxon>Viridiplantae</taxon>
        <taxon>Streptophyta</taxon>
        <taxon>Embryophyta</taxon>
        <taxon>Tracheophyta</taxon>
        <taxon>Spermatophyta</taxon>
        <taxon>Magnoliopsida</taxon>
        <taxon>eudicotyledons</taxon>
        <taxon>Gunneridae</taxon>
        <taxon>Pentapetalae</taxon>
        <taxon>asterids</taxon>
        <taxon>campanulids</taxon>
        <taxon>Asterales</taxon>
        <taxon>Asteraceae</taxon>
        <taxon>Asteroideae</taxon>
        <taxon>Anthemideae</taxon>
        <taxon>Anthemidinae</taxon>
        <taxon>Tanacetum</taxon>
    </lineage>
</organism>
<reference evidence="5" key="1">
    <citation type="journal article" date="2019" name="Sci. Rep.">
        <title>Draft genome of Tanacetum cinerariifolium, the natural source of mosquito coil.</title>
        <authorList>
            <person name="Yamashiro T."/>
            <person name="Shiraishi A."/>
            <person name="Satake H."/>
            <person name="Nakayama K."/>
        </authorList>
    </citation>
    <scope>NUCLEOTIDE SEQUENCE</scope>
</reference>
<feature type="non-terminal residue" evidence="5">
    <location>
        <position position="811"/>
    </location>
</feature>
<dbReference type="InterPro" id="IPR013103">
    <property type="entry name" value="RVT_2"/>
</dbReference>
<sequence>MDIQNDPSFFLTNTIGASQGAALGIKSIWNSTCRVKGRPGKSSRKTSGKFRTVVDTKLLSAPVSNRIEAYRLLRRNIPVTMFESGFVPARPTVYTFAVAVAFFHLEYHGCYSLTLVVEFRSTWTVVVIVSLRAQRFRPSVRLLFTRLLLEVSSTFLLFSAWRSAQMSMISMRFKKFHKRTGRKLQFDTKDPVGFDKIKVECFNCHKIGHFAKDYRAKGNRDSRKRDAGYNGNKARDNVIKLPSRPDVGIDYSKFTYRPKQTSVVESNSKPSKYASCESDSSLETTSSMPEQVENAPKVVCKPKVWTDAPIIKEYETDSDNDSVSNDDPHRSLKDNKIVDSGCSRYMTGNKAHLVDYQEFRGGSDAFRDSNGRISGKGKIKADKLDFEDVYYVEELKHYNLFFVSQMCDKKNKVLFTDTDCLVLSPDFKLPDENQVLLKIPKQHNMYSFNLKNIDPSRDLSCLFAKASIDESNKWHKRLGHVNFKNLNKLVKGNLVREIDLHEEHFVLPIWSSYSTTVKSSVDKIEKNIDFKTCLPFAKKAIRTKWVCKNKKDERGVVVRKKARLVDQGHRQEEGIDYDEVFASVARIEAIRIFLAFGSYMGFIVYQMDVKSAFLYGIIDEEVYVTQPPTFVGPKFPNKVKLKEYGIFISQDKYVAKIFKKFNFLSVKTASTPIKTQKPLVKEEEAVDVYVLGHSKDFIPLGCDEIFRYLKGQPKLGLWYPKVSSFDLKAYSDSDYAGANLDRFNFLYALMVNPTIYVSCIKQFWASATIKKVNDVVKLRALTDGKRVVVTEDIIRQALHLDDAGGVECLPN</sequence>
<accession>A0A6L2PBH1</accession>
<feature type="compositionally biased region" description="Polar residues" evidence="1">
    <location>
        <begin position="260"/>
        <end position="270"/>
    </location>
</feature>
<evidence type="ECO:0000256" key="1">
    <source>
        <dbReference type="SAM" id="MobiDB-lite"/>
    </source>
</evidence>
<protein>
    <submittedName>
        <fullName evidence="5">Ribonuclease H-like domain-containing protein</fullName>
    </submittedName>
</protein>
<dbReference type="Pfam" id="PF22936">
    <property type="entry name" value="Pol_BBD"/>
    <property type="match status" value="1"/>
</dbReference>
<feature type="domain" description="Reverse transcriptase Ty1/copia-type" evidence="2">
    <location>
        <begin position="534"/>
        <end position="639"/>
    </location>
</feature>
<evidence type="ECO:0000259" key="2">
    <source>
        <dbReference type="Pfam" id="PF07727"/>
    </source>
</evidence>
<name>A0A6L2PBH1_TANCI</name>
<evidence type="ECO:0000313" key="5">
    <source>
        <dbReference type="EMBL" id="GEU93894.1"/>
    </source>
</evidence>
<comment type="caution">
    <text evidence="5">The sequence shown here is derived from an EMBL/GenBank/DDBJ whole genome shotgun (WGS) entry which is preliminary data.</text>
</comment>